<evidence type="ECO:0000313" key="2">
    <source>
        <dbReference type="EMBL" id="MBR7889765.1"/>
    </source>
</evidence>
<name>A0ABS5HDP3_9GAMM</name>
<dbReference type="Proteomes" id="UP000679722">
    <property type="component" value="Unassembled WGS sequence"/>
</dbReference>
<reference evidence="2 3" key="1">
    <citation type="submission" date="2021-04" db="EMBL/GenBank/DDBJ databases">
        <authorList>
            <person name="Sun C."/>
        </authorList>
    </citation>
    <scope>NUCLEOTIDE SEQUENCE [LARGE SCALE GENOMIC DNA]</scope>
    <source>
        <strain evidence="2 3">A79</strain>
    </source>
</reference>
<keyword evidence="1" id="KW-1133">Transmembrane helix</keyword>
<sequence>MPSYNQSPNASHNGLEIEIIQPADGRGETRYFLSICVGTLLLAGVLLSLLHSPSQQTLPELPVSHSNMATQISNALEEIALLEEADMISPPYQLQQLPLPTIGQTAFAQQDKHCFTLHQAGILFAVEREAQHWAAHWAQSDKELDCHASLVWHPLNR</sequence>
<accession>A0ABS5HDP3</accession>
<reference evidence="3" key="2">
    <citation type="submission" date="2023-07" db="EMBL/GenBank/DDBJ databases">
        <title>Marinomonas vulgaris A79, complete genome.</title>
        <authorList>
            <person name="Ying J.-J."/>
        </authorList>
    </citation>
    <scope>NUCLEOTIDE SEQUENCE [LARGE SCALE GENOMIC DNA]</scope>
    <source>
        <strain evidence="3">A79</strain>
    </source>
</reference>
<keyword evidence="1" id="KW-0812">Transmembrane</keyword>
<organism evidence="2 3">
    <name type="scientific">Marinomonas vulgaris</name>
    <dbReference type="NCBI Taxonomy" id="2823372"/>
    <lineage>
        <taxon>Bacteria</taxon>
        <taxon>Pseudomonadati</taxon>
        <taxon>Pseudomonadota</taxon>
        <taxon>Gammaproteobacteria</taxon>
        <taxon>Oceanospirillales</taxon>
        <taxon>Oceanospirillaceae</taxon>
        <taxon>Marinomonas</taxon>
    </lineage>
</organism>
<evidence type="ECO:0000256" key="1">
    <source>
        <dbReference type="SAM" id="Phobius"/>
    </source>
</evidence>
<keyword evidence="1" id="KW-0472">Membrane</keyword>
<protein>
    <submittedName>
        <fullName evidence="2">Uncharacterized protein</fullName>
    </submittedName>
</protein>
<dbReference type="EMBL" id="JAGSSV010000019">
    <property type="protein sequence ID" value="MBR7889765.1"/>
    <property type="molecule type" value="Genomic_DNA"/>
</dbReference>
<dbReference type="RefSeq" id="WP_211537212.1">
    <property type="nucleotide sequence ID" value="NZ_JAGSSV010000019.1"/>
</dbReference>
<comment type="caution">
    <text evidence="2">The sequence shown here is derived from an EMBL/GenBank/DDBJ whole genome shotgun (WGS) entry which is preliminary data.</text>
</comment>
<proteinExistence type="predicted"/>
<feature type="transmembrane region" description="Helical" evidence="1">
    <location>
        <begin position="31"/>
        <end position="50"/>
    </location>
</feature>
<gene>
    <name evidence="2" type="ORF">J9B83_12555</name>
</gene>
<keyword evidence="3" id="KW-1185">Reference proteome</keyword>
<evidence type="ECO:0000313" key="3">
    <source>
        <dbReference type="Proteomes" id="UP000679722"/>
    </source>
</evidence>